<evidence type="ECO:0000313" key="5">
    <source>
        <dbReference type="EMBL" id="KAE7996745.1"/>
    </source>
</evidence>
<keyword evidence="3" id="KW-0732">Signal</keyword>
<dbReference type="Pfam" id="PF00139">
    <property type="entry name" value="Lectin_legB"/>
    <property type="match status" value="2"/>
</dbReference>
<dbReference type="CDD" id="cd06899">
    <property type="entry name" value="lectin_legume_LecRK_Arcelin_ConA"/>
    <property type="match status" value="2"/>
</dbReference>
<comment type="similarity">
    <text evidence="1">Belongs to the leguminous lectin family.</text>
</comment>
<feature type="signal peptide" evidence="3">
    <location>
        <begin position="1"/>
        <end position="20"/>
    </location>
</feature>
<accession>A0A5N6QC35</accession>
<name>A0A5N6QC35_9ROSI</name>
<dbReference type="OrthoDB" id="543442at2759"/>
<reference evidence="5 6" key="1">
    <citation type="submission" date="2019-06" db="EMBL/GenBank/DDBJ databases">
        <title>A chromosomal-level reference genome of Carpinus fangiana (Coryloideae, Betulaceae).</title>
        <authorList>
            <person name="Yang X."/>
            <person name="Wang Z."/>
            <person name="Zhang L."/>
            <person name="Hao G."/>
            <person name="Liu J."/>
            <person name="Yang Y."/>
        </authorList>
    </citation>
    <scope>NUCLEOTIDE SEQUENCE [LARGE SCALE GENOMIC DNA]</scope>
    <source>
        <strain evidence="5">Cfa_2016G</strain>
        <tissue evidence="5">Leaf</tissue>
    </source>
</reference>
<evidence type="ECO:0000259" key="4">
    <source>
        <dbReference type="Pfam" id="PF00139"/>
    </source>
</evidence>
<dbReference type="InterPro" id="IPR013320">
    <property type="entry name" value="ConA-like_dom_sf"/>
</dbReference>
<dbReference type="EMBL" id="CM017321">
    <property type="protein sequence ID" value="KAE7996745.1"/>
    <property type="molecule type" value="Genomic_DNA"/>
</dbReference>
<protein>
    <recommendedName>
        <fullName evidence="4">Legume lectin domain-containing protein</fullName>
    </recommendedName>
</protein>
<sequence length="423" mass="45368">MAEKLFSLWVFLLLLHPVKPDVAPPLLDGFSGGFSAAGDNLTLDGIAAVDSNGVLQLTNYTSNVAHGHAFYSNPIQFKNSSGEVMSFSTSFAFAIIPQPGKQVGDGLAFAISPAKGIPEGKPGSYIGLFNTRNNGNFLNHILAVEFDTYMNAEHGETDNNHVAVDINSIISNKSVPVPFNLTSGQLTTYTSTMAPGHAFYSNPIQFKNSSGEVMSFSTSFAFAITPQPGKQGGDGLAFAISPAKGILGGNPGSYIGLFNASNNGNLSNHILAVEFDTYMNAEYGETDNNHVAVDINSIISNKSVPVPFNLTSASSEEMMLVDWVWEKWAVGAVLDVVDPRMVGKFDEAEAILVLKLGLICSNDDADVRPTMRLVVRYLEGELALQEEVAMPYKKKGGGRSTVEFEDYTQSFPTTSSVYDVGGR</sequence>
<dbReference type="Gene3D" id="2.60.120.200">
    <property type="match status" value="2"/>
</dbReference>
<dbReference type="Proteomes" id="UP000327013">
    <property type="component" value="Chromosome 1"/>
</dbReference>
<evidence type="ECO:0000313" key="6">
    <source>
        <dbReference type="Proteomes" id="UP000327013"/>
    </source>
</evidence>
<feature type="domain" description="Legume lectin" evidence="4">
    <location>
        <begin position="33"/>
        <end position="182"/>
    </location>
</feature>
<evidence type="ECO:0000256" key="1">
    <source>
        <dbReference type="ARBA" id="ARBA00007606"/>
    </source>
</evidence>
<keyword evidence="6" id="KW-1185">Reference proteome</keyword>
<feature type="domain" description="Legume lectin" evidence="4">
    <location>
        <begin position="185"/>
        <end position="318"/>
    </location>
</feature>
<dbReference type="SUPFAM" id="SSF49899">
    <property type="entry name" value="Concanavalin A-like lectins/glucanases"/>
    <property type="match status" value="2"/>
</dbReference>
<dbReference type="InterPro" id="IPR001220">
    <property type="entry name" value="Legume_lectin_dom"/>
</dbReference>
<organism evidence="5 6">
    <name type="scientific">Carpinus fangiana</name>
    <dbReference type="NCBI Taxonomy" id="176857"/>
    <lineage>
        <taxon>Eukaryota</taxon>
        <taxon>Viridiplantae</taxon>
        <taxon>Streptophyta</taxon>
        <taxon>Embryophyta</taxon>
        <taxon>Tracheophyta</taxon>
        <taxon>Spermatophyta</taxon>
        <taxon>Magnoliopsida</taxon>
        <taxon>eudicotyledons</taxon>
        <taxon>Gunneridae</taxon>
        <taxon>Pentapetalae</taxon>
        <taxon>rosids</taxon>
        <taxon>fabids</taxon>
        <taxon>Fagales</taxon>
        <taxon>Betulaceae</taxon>
        <taxon>Carpinus</taxon>
    </lineage>
</organism>
<dbReference type="PANTHER" id="PTHR32401:SF49">
    <property type="entry name" value="OS10G0129200 PROTEIN"/>
    <property type="match status" value="1"/>
</dbReference>
<dbReference type="GO" id="GO:0030246">
    <property type="term" value="F:carbohydrate binding"/>
    <property type="evidence" value="ECO:0007669"/>
    <property type="project" value="UniProtKB-KW"/>
</dbReference>
<dbReference type="PANTHER" id="PTHR32401">
    <property type="entry name" value="CONCANAVALIN A-LIKE LECTIN FAMILY PROTEIN"/>
    <property type="match status" value="1"/>
</dbReference>
<feature type="chain" id="PRO_5024284771" description="Legume lectin domain-containing protein" evidence="3">
    <location>
        <begin position="21"/>
        <end position="423"/>
    </location>
</feature>
<dbReference type="InterPro" id="IPR050258">
    <property type="entry name" value="Leguminous_Lectin"/>
</dbReference>
<dbReference type="PROSITE" id="PS00307">
    <property type="entry name" value="LECTIN_LEGUME_BETA"/>
    <property type="match status" value="2"/>
</dbReference>
<evidence type="ECO:0000256" key="2">
    <source>
        <dbReference type="ARBA" id="ARBA00022734"/>
    </source>
</evidence>
<evidence type="ECO:0000256" key="3">
    <source>
        <dbReference type="SAM" id="SignalP"/>
    </source>
</evidence>
<gene>
    <name evidence="5" type="ORF">FH972_001438</name>
</gene>
<dbReference type="InterPro" id="IPR019825">
    <property type="entry name" value="Lectin_legB_Mn/Ca_BS"/>
</dbReference>
<keyword evidence="2" id="KW-0430">Lectin</keyword>
<proteinExistence type="inferred from homology"/>
<dbReference type="AlphaFoldDB" id="A0A5N6QC35"/>